<organism evidence="2 3">
    <name type="scientific">Citrifermentans bremense</name>
    <dbReference type="NCBI Taxonomy" id="60035"/>
    <lineage>
        <taxon>Bacteria</taxon>
        <taxon>Pseudomonadati</taxon>
        <taxon>Thermodesulfobacteriota</taxon>
        <taxon>Desulfuromonadia</taxon>
        <taxon>Geobacterales</taxon>
        <taxon>Geobacteraceae</taxon>
        <taxon>Citrifermentans</taxon>
    </lineage>
</organism>
<dbReference type="Proteomes" id="UP000515472">
    <property type="component" value="Chromosome"/>
</dbReference>
<dbReference type="RefSeq" id="WP_185244671.1">
    <property type="nucleotide sequence ID" value="NZ_AP023213.1"/>
</dbReference>
<dbReference type="AlphaFoldDB" id="A0A6S6M478"/>
<gene>
    <name evidence="2" type="ORF">GEOBRER4_n1266</name>
</gene>
<dbReference type="SUPFAM" id="SSF143422">
    <property type="entry name" value="Transposase IS200-like"/>
    <property type="match status" value="1"/>
</dbReference>
<reference evidence="2 3" key="1">
    <citation type="submission" date="2020-06" db="EMBL/GenBank/DDBJ databases">
        <title>Interaction of electrochemicaly active bacteria, Geobacter bremensis R4 on different carbon anode.</title>
        <authorList>
            <person name="Meng L."/>
            <person name="Yoshida N."/>
        </authorList>
    </citation>
    <scope>NUCLEOTIDE SEQUENCE [LARGE SCALE GENOMIC DNA]</scope>
    <source>
        <strain evidence="2 3">R4</strain>
    </source>
</reference>
<dbReference type="InterPro" id="IPR010921">
    <property type="entry name" value="Trp_repressor/repl_initiator"/>
</dbReference>
<dbReference type="GO" id="GO:0004803">
    <property type="term" value="F:transposase activity"/>
    <property type="evidence" value="ECO:0007669"/>
    <property type="project" value="InterPro"/>
</dbReference>
<dbReference type="SMART" id="SM01321">
    <property type="entry name" value="Y1_Tnp"/>
    <property type="match status" value="1"/>
</dbReference>
<proteinExistence type="predicted"/>
<dbReference type="KEGG" id="gbn:GEOBRER4_12210"/>
<protein>
    <recommendedName>
        <fullName evidence="1">Transposase IS200-like domain-containing protein</fullName>
    </recommendedName>
</protein>
<accession>A0A6S6M478</accession>
<feature type="domain" description="Transposase IS200-like" evidence="1">
    <location>
        <begin position="9"/>
        <end position="123"/>
    </location>
</feature>
<keyword evidence="3" id="KW-1185">Reference proteome</keyword>
<dbReference type="InterPro" id="IPR002686">
    <property type="entry name" value="Transposase_17"/>
</dbReference>
<evidence type="ECO:0000313" key="3">
    <source>
        <dbReference type="Proteomes" id="UP000515472"/>
    </source>
</evidence>
<dbReference type="SUPFAM" id="SSF48295">
    <property type="entry name" value="TrpR-like"/>
    <property type="match status" value="1"/>
</dbReference>
<name>A0A6S6M478_9BACT</name>
<dbReference type="EMBL" id="AP023213">
    <property type="protein sequence ID" value="BCG46471.1"/>
    <property type="molecule type" value="Genomic_DNA"/>
</dbReference>
<sequence>MARPLRIDFPGAFYHVTSRGDEKCDIFKSARDRLKFLEYLASTVDRHGAVIHGYCLMTNHYHLLLETPHANLSQILHLLNGSYTTYFNVKRKRAGHLFQGRFKAILVEADQYALELSRYMHLNPVRAGMTKEPATYQWSSYLAYIGKIPEPAWLTCRFIRGLLCQSSEAANRYREFVEDLLGKEYVSPLAGAVACAVLGSPDFIEEIMADYVDNERARADLPAVKALHHRYGIENIISKVDEKGLAPQLARQVAIHLCHRYSGARLSEIGGYFELSYSGVSKVSTKLEKLLMSNSELQLIVREILCELGRGKFKL</sequence>
<dbReference type="GO" id="GO:0006313">
    <property type="term" value="P:DNA transposition"/>
    <property type="evidence" value="ECO:0007669"/>
    <property type="project" value="InterPro"/>
</dbReference>
<dbReference type="Pfam" id="PF01797">
    <property type="entry name" value="Y1_Tnp"/>
    <property type="match status" value="1"/>
</dbReference>
<dbReference type="Gene3D" id="3.30.70.1290">
    <property type="entry name" value="Transposase IS200-like"/>
    <property type="match status" value="1"/>
</dbReference>
<dbReference type="InterPro" id="IPR036515">
    <property type="entry name" value="Transposase_17_sf"/>
</dbReference>
<dbReference type="PANTHER" id="PTHR34322">
    <property type="entry name" value="TRANSPOSASE, Y1_TNP DOMAIN-CONTAINING"/>
    <property type="match status" value="1"/>
</dbReference>
<evidence type="ECO:0000259" key="1">
    <source>
        <dbReference type="SMART" id="SM01321"/>
    </source>
</evidence>
<dbReference type="Gene3D" id="1.10.1750.10">
    <property type="match status" value="1"/>
</dbReference>
<evidence type="ECO:0000313" key="2">
    <source>
        <dbReference type="EMBL" id="BCG46471.1"/>
    </source>
</evidence>
<dbReference type="PANTHER" id="PTHR34322:SF2">
    <property type="entry name" value="TRANSPOSASE IS200-LIKE DOMAIN-CONTAINING PROTEIN"/>
    <property type="match status" value="1"/>
</dbReference>
<dbReference type="GO" id="GO:0043565">
    <property type="term" value="F:sequence-specific DNA binding"/>
    <property type="evidence" value="ECO:0007669"/>
    <property type="project" value="InterPro"/>
</dbReference>